<evidence type="ECO:0000313" key="3">
    <source>
        <dbReference type="EMBL" id="CAG5134324.1"/>
    </source>
</evidence>
<evidence type="ECO:0000313" key="4">
    <source>
        <dbReference type="Proteomes" id="UP000678393"/>
    </source>
</evidence>
<evidence type="ECO:0000256" key="1">
    <source>
        <dbReference type="SAM" id="MobiDB-lite"/>
    </source>
</evidence>
<dbReference type="InterPro" id="IPR042556">
    <property type="entry name" value="AZUL_sf"/>
</dbReference>
<feature type="non-terminal residue" evidence="3">
    <location>
        <position position="1"/>
    </location>
</feature>
<gene>
    <name evidence="3" type="ORF">CUNI_LOCUS19882</name>
</gene>
<keyword evidence="4" id="KW-1185">Reference proteome</keyword>
<protein>
    <recommendedName>
        <fullName evidence="2">Ubiquitin-protein ligase E3A N-terminal zinc-binding domain-containing protein</fullName>
    </recommendedName>
</protein>
<dbReference type="InterPro" id="IPR032353">
    <property type="entry name" value="AZUL"/>
</dbReference>
<sequence length="107" mass="11709">KRVAAKGLISQYYSQLTEGCGNEGCTNEYCASSDQFRFRDTDRNSLAVQALDLCKTKAQLCERRPSKMSRLPESHEDGPSWFDPAGMGARNKDLSPSSSSSAIKVGL</sequence>
<evidence type="ECO:0000259" key="2">
    <source>
        <dbReference type="Pfam" id="PF16558"/>
    </source>
</evidence>
<feature type="non-terminal residue" evidence="3">
    <location>
        <position position="107"/>
    </location>
</feature>
<reference evidence="3" key="1">
    <citation type="submission" date="2021-04" db="EMBL/GenBank/DDBJ databases">
        <authorList>
            <consortium name="Molecular Ecology Group"/>
        </authorList>
    </citation>
    <scope>NUCLEOTIDE SEQUENCE</scope>
</reference>
<dbReference type="EMBL" id="CAJHNH020007046">
    <property type="protein sequence ID" value="CAG5134324.1"/>
    <property type="molecule type" value="Genomic_DNA"/>
</dbReference>
<feature type="domain" description="Ubiquitin-protein ligase E3A N-terminal zinc-binding" evidence="2">
    <location>
        <begin position="6"/>
        <end position="61"/>
    </location>
</feature>
<proteinExistence type="predicted"/>
<organism evidence="3 4">
    <name type="scientific">Candidula unifasciata</name>
    <dbReference type="NCBI Taxonomy" id="100452"/>
    <lineage>
        <taxon>Eukaryota</taxon>
        <taxon>Metazoa</taxon>
        <taxon>Spiralia</taxon>
        <taxon>Lophotrochozoa</taxon>
        <taxon>Mollusca</taxon>
        <taxon>Gastropoda</taxon>
        <taxon>Heterobranchia</taxon>
        <taxon>Euthyneura</taxon>
        <taxon>Panpulmonata</taxon>
        <taxon>Eupulmonata</taxon>
        <taxon>Stylommatophora</taxon>
        <taxon>Helicina</taxon>
        <taxon>Helicoidea</taxon>
        <taxon>Geomitridae</taxon>
        <taxon>Candidula</taxon>
    </lineage>
</organism>
<dbReference type="Proteomes" id="UP000678393">
    <property type="component" value="Unassembled WGS sequence"/>
</dbReference>
<dbReference type="Gene3D" id="6.10.130.10">
    <property type="entry name" value="Ubiquitin-protein ligase E3A, N-terminal zinc-binding domain (AZUL)"/>
    <property type="match status" value="1"/>
</dbReference>
<feature type="compositionally biased region" description="Polar residues" evidence="1">
    <location>
        <begin position="94"/>
        <end position="107"/>
    </location>
</feature>
<name>A0A8S3ZZH5_9EUPU</name>
<feature type="compositionally biased region" description="Basic and acidic residues" evidence="1">
    <location>
        <begin position="64"/>
        <end position="78"/>
    </location>
</feature>
<dbReference type="AlphaFoldDB" id="A0A8S3ZZH5"/>
<dbReference type="Pfam" id="PF16558">
    <property type="entry name" value="AZUL"/>
    <property type="match status" value="1"/>
</dbReference>
<dbReference type="OrthoDB" id="5981550at2759"/>
<accession>A0A8S3ZZH5</accession>
<comment type="caution">
    <text evidence="3">The sequence shown here is derived from an EMBL/GenBank/DDBJ whole genome shotgun (WGS) entry which is preliminary data.</text>
</comment>
<feature type="region of interest" description="Disordered" evidence="1">
    <location>
        <begin position="64"/>
        <end position="107"/>
    </location>
</feature>